<dbReference type="Proteomes" id="UP000478052">
    <property type="component" value="Unassembled WGS sequence"/>
</dbReference>
<protein>
    <submittedName>
        <fullName evidence="1">Dehydrogenase/reductase SDR family member 11-like isoform X2</fullName>
    </submittedName>
</protein>
<evidence type="ECO:0000313" key="2">
    <source>
        <dbReference type="Proteomes" id="UP000478052"/>
    </source>
</evidence>
<organism evidence="1 2">
    <name type="scientific">Aphis craccivora</name>
    <name type="common">Cowpea aphid</name>
    <dbReference type="NCBI Taxonomy" id="307492"/>
    <lineage>
        <taxon>Eukaryota</taxon>
        <taxon>Metazoa</taxon>
        <taxon>Ecdysozoa</taxon>
        <taxon>Arthropoda</taxon>
        <taxon>Hexapoda</taxon>
        <taxon>Insecta</taxon>
        <taxon>Pterygota</taxon>
        <taxon>Neoptera</taxon>
        <taxon>Paraneoptera</taxon>
        <taxon>Hemiptera</taxon>
        <taxon>Sternorrhyncha</taxon>
        <taxon>Aphidomorpha</taxon>
        <taxon>Aphidoidea</taxon>
        <taxon>Aphididae</taxon>
        <taxon>Aphidini</taxon>
        <taxon>Aphis</taxon>
        <taxon>Aphis</taxon>
    </lineage>
</organism>
<accession>A0A6G0ZLH6</accession>
<keyword evidence="2" id="KW-1185">Reference proteome</keyword>
<dbReference type="EMBL" id="VUJU01000233">
    <property type="protein sequence ID" value="KAF0771933.1"/>
    <property type="molecule type" value="Genomic_DNA"/>
</dbReference>
<reference evidence="1 2" key="1">
    <citation type="submission" date="2019-08" db="EMBL/GenBank/DDBJ databases">
        <title>Whole genome of Aphis craccivora.</title>
        <authorList>
            <person name="Voronova N.V."/>
            <person name="Shulinski R.S."/>
            <person name="Bandarenka Y.V."/>
            <person name="Zhorov D.G."/>
            <person name="Warner D."/>
        </authorList>
    </citation>
    <scope>NUCLEOTIDE SEQUENCE [LARGE SCALE GENOMIC DNA]</scope>
    <source>
        <strain evidence="1">180601</strain>
        <tissue evidence="1">Whole Body</tissue>
    </source>
</reference>
<sequence length="111" mass="12640">MLKSFVRILNNNKASDCQSIIFKSVHKCPPVEIGDITLLQLYTRNQFGVCLLSLIPLDEVVHVEQLLREIGNLISYGSSQEYKRGKVTPIDVNVNYLAVCIIQNFMETFHI</sequence>
<proteinExistence type="predicted"/>
<name>A0A6G0ZLH6_APHCR</name>
<gene>
    <name evidence="1" type="ORF">FWK35_00011422</name>
</gene>
<comment type="caution">
    <text evidence="1">The sequence shown here is derived from an EMBL/GenBank/DDBJ whole genome shotgun (WGS) entry which is preliminary data.</text>
</comment>
<evidence type="ECO:0000313" key="1">
    <source>
        <dbReference type="EMBL" id="KAF0771933.1"/>
    </source>
</evidence>
<dbReference type="AlphaFoldDB" id="A0A6G0ZLH6"/>